<keyword evidence="5" id="KW-0406">Ion transport</keyword>
<evidence type="ECO:0000256" key="11">
    <source>
        <dbReference type="SAM" id="Phobius"/>
    </source>
</evidence>
<evidence type="ECO:0000256" key="2">
    <source>
        <dbReference type="ARBA" id="ARBA00022448"/>
    </source>
</evidence>
<keyword evidence="2" id="KW-0813">Transport</keyword>
<keyword evidence="6 11" id="KW-0472">Membrane</keyword>
<dbReference type="InterPro" id="IPR019594">
    <property type="entry name" value="Glu/Gly-bd"/>
</dbReference>
<dbReference type="OrthoDB" id="5984008at2759"/>
<dbReference type="SUPFAM" id="SSF53850">
    <property type="entry name" value="Periplasmic binding protein-like II"/>
    <property type="match status" value="1"/>
</dbReference>
<dbReference type="Gene3D" id="3.40.190.10">
    <property type="entry name" value="Periplasmic binding protein-like II"/>
    <property type="match status" value="3"/>
</dbReference>
<dbReference type="SMART" id="SM00918">
    <property type="entry name" value="Lig_chan-Glu_bd"/>
    <property type="match status" value="1"/>
</dbReference>
<feature type="transmembrane region" description="Helical" evidence="11">
    <location>
        <begin position="454"/>
        <end position="479"/>
    </location>
</feature>
<organism evidence="15 16">
    <name type="scientific">Branchiostoma lanceolatum</name>
    <name type="common">Common lancelet</name>
    <name type="synonym">Amphioxus lanceolatum</name>
    <dbReference type="NCBI Taxonomy" id="7740"/>
    <lineage>
        <taxon>Eukaryota</taxon>
        <taxon>Metazoa</taxon>
        <taxon>Chordata</taxon>
        <taxon>Cephalochordata</taxon>
        <taxon>Leptocardii</taxon>
        <taxon>Amphioxiformes</taxon>
        <taxon>Branchiostomatidae</taxon>
        <taxon>Branchiostoma</taxon>
    </lineage>
</organism>
<accession>A0A8J9YSH3</accession>
<evidence type="ECO:0000256" key="8">
    <source>
        <dbReference type="ARBA" id="ARBA00023180"/>
    </source>
</evidence>
<keyword evidence="3 11" id="KW-0812">Transmembrane</keyword>
<keyword evidence="8" id="KW-0325">Glycoprotein</keyword>
<feature type="domain" description="Ionotropic glutamate receptor L-glutamate and glycine-binding" evidence="14">
    <location>
        <begin position="47"/>
        <end position="107"/>
    </location>
</feature>
<dbReference type="AlphaFoldDB" id="A0A8J9YSH3"/>
<dbReference type="InterPro" id="IPR001320">
    <property type="entry name" value="Iontro_rcpt_C"/>
</dbReference>
<evidence type="ECO:0000256" key="6">
    <source>
        <dbReference type="ARBA" id="ARBA00023136"/>
    </source>
</evidence>
<feature type="transmembrane region" description="Helical" evidence="11">
    <location>
        <begin position="164"/>
        <end position="185"/>
    </location>
</feature>
<dbReference type="SMART" id="SM00079">
    <property type="entry name" value="PBPe"/>
    <property type="match status" value="1"/>
</dbReference>
<keyword evidence="4 11" id="KW-1133">Transmembrane helix</keyword>
<dbReference type="Pfam" id="PF00060">
    <property type="entry name" value="Lig_chan"/>
    <property type="match status" value="1"/>
</dbReference>
<feature type="chain" id="PRO_5035441124" evidence="12">
    <location>
        <begin position="18"/>
        <end position="521"/>
    </location>
</feature>
<evidence type="ECO:0000259" key="13">
    <source>
        <dbReference type="SMART" id="SM00079"/>
    </source>
</evidence>
<evidence type="ECO:0000313" key="15">
    <source>
        <dbReference type="EMBL" id="CAH1239438.1"/>
    </source>
</evidence>
<dbReference type="EMBL" id="OV696696">
    <property type="protein sequence ID" value="CAH1239438.1"/>
    <property type="molecule type" value="Genomic_DNA"/>
</dbReference>
<evidence type="ECO:0000256" key="5">
    <source>
        <dbReference type="ARBA" id="ARBA00023065"/>
    </source>
</evidence>
<evidence type="ECO:0000259" key="14">
    <source>
        <dbReference type="SMART" id="SM00918"/>
    </source>
</evidence>
<dbReference type="Proteomes" id="UP000838412">
    <property type="component" value="Chromosome 11"/>
</dbReference>
<feature type="transmembrane region" description="Helical" evidence="11">
    <location>
        <begin position="226"/>
        <end position="248"/>
    </location>
</feature>
<name>A0A8J9YSH3_BRALA</name>
<keyword evidence="7" id="KW-0675">Receptor</keyword>
<dbReference type="Pfam" id="PF10613">
    <property type="entry name" value="Lig_chan-Glu_bd"/>
    <property type="match status" value="1"/>
</dbReference>
<sequence length="521" mass="58044">MWFSVLLVSACCACATGQIVAAPNATTQRQQSLKGRFFRIVTFEEEPFAMKSTVNNVTSWRGFCVDFLQKLAMKLQFTYELLEAHDGHEGTYHEDEGWTGAVGDIVHGRADIIVAPLTITSYREDVIDFTKPYMEYGIGMLMKVPDAHAQHDYWAFLKPFELEVWMTVIGCLLGVAVLMFLLAAMRRSFTRGALSDDGVNLGTTVWLSVGWITGDIAVPGGISIRVLALAWGIFTLVVVNTYTANLAASLTVKSLQTSINSPGDLIGQTEVGYGIFKDSAFQSFLEHQDGFETLYGKLWKEIQMQEHGLQQTLHESNSTPYITGFETLYGKLWKEIQVQEHGLQQNLHEAVDRVRQGDYIFLHDGPFVEYEVLHDEANSCELMMVGNTFLHRSYAIGLPHGSPYTEELTISVLEMKENGEIDDLTTKWWPASGCDLHGGSNSVSDGEGHVIAEFYGILSILGAGAGLALIVAAGEIAWFNWSVKKKKVTPATTETQEDMIRRIVRECLKETKMEEYNLEDG</sequence>
<evidence type="ECO:0000313" key="16">
    <source>
        <dbReference type="Proteomes" id="UP000838412"/>
    </source>
</evidence>
<dbReference type="InterPro" id="IPR015683">
    <property type="entry name" value="Ionotropic_Glu_rcpt"/>
</dbReference>
<dbReference type="GO" id="GO:0015276">
    <property type="term" value="F:ligand-gated monoatomic ion channel activity"/>
    <property type="evidence" value="ECO:0007669"/>
    <property type="project" value="InterPro"/>
</dbReference>
<reference evidence="15" key="1">
    <citation type="submission" date="2022-01" db="EMBL/GenBank/DDBJ databases">
        <authorList>
            <person name="Braso-Vives M."/>
        </authorList>
    </citation>
    <scope>NUCLEOTIDE SEQUENCE</scope>
</reference>
<keyword evidence="9" id="KW-1071">Ligand-gated ion channel</keyword>
<evidence type="ECO:0000256" key="4">
    <source>
        <dbReference type="ARBA" id="ARBA00022989"/>
    </source>
</evidence>
<comment type="subcellular location">
    <subcellularLocation>
        <location evidence="1">Membrane</location>
        <topology evidence="1">Multi-pass membrane protein</topology>
    </subcellularLocation>
</comment>
<evidence type="ECO:0000256" key="1">
    <source>
        <dbReference type="ARBA" id="ARBA00004141"/>
    </source>
</evidence>
<gene>
    <name evidence="15" type="primary">GRID2</name>
    <name evidence="15" type="ORF">BLAG_LOCUS3745</name>
</gene>
<evidence type="ECO:0000256" key="10">
    <source>
        <dbReference type="ARBA" id="ARBA00023303"/>
    </source>
</evidence>
<feature type="domain" description="Ionotropic glutamate receptor C-terminal" evidence="13">
    <location>
        <begin position="37"/>
        <end position="431"/>
    </location>
</feature>
<evidence type="ECO:0000256" key="3">
    <source>
        <dbReference type="ARBA" id="ARBA00022692"/>
    </source>
</evidence>
<feature type="signal peptide" evidence="12">
    <location>
        <begin position="1"/>
        <end position="17"/>
    </location>
</feature>
<evidence type="ECO:0000256" key="12">
    <source>
        <dbReference type="SAM" id="SignalP"/>
    </source>
</evidence>
<keyword evidence="12" id="KW-0732">Signal</keyword>
<keyword evidence="16" id="KW-1185">Reference proteome</keyword>
<keyword evidence="10" id="KW-0407">Ion channel</keyword>
<proteinExistence type="predicted"/>
<evidence type="ECO:0000256" key="7">
    <source>
        <dbReference type="ARBA" id="ARBA00023170"/>
    </source>
</evidence>
<evidence type="ECO:0000256" key="9">
    <source>
        <dbReference type="ARBA" id="ARBA00023286"/>
    </source>
</evidence>
<dbReference type="FunFam" id="3.40.190.10:FF:000024">
    <property type="entry name" value="Glutamate receptor, ionotropic, delta 1"/>
    <property type="match status" value="1"/>
</dbReference>
<protein>
    <submittedName>
        <fullName evidence="15">GRID2 protein</fullName>
    </submittedName>
</protein>
<dbReference type="Gene3D" id="1.10.287.70">
    <property type="match status" value="1"/>
</dbReference>
<dbReference type="PANTHER" id="PTHR18966">
    <property type="entry name" value="IONOTROPIC GLUTAMATE RECEPTOR"/>
    <property type="match status" value="1"/>
</dbReference>
<dbReference type="GO" id="GO:0016020">
    <property type="term" value="C:membrane"/>
    <property type="evidence" value="ECO:0007669"/>
    <property type="project" value="UniProtKB-SubCell"/>
</dbReference>